<dbReference type="OrthoDB" id="9805009at2"/>
<comment type="catalytic activity">
    <reaction evidence="1">
        <text>beta-D-ribopyranose = beta-D-ribofuranose</text>
        <dbReference type="Rhea" id="RHEA:25432"/>
        <dbReference type="ChEBI" id="CHEBI:27476"/>
        <dbReference type="ChEBI" id="CHEBI:47002"/>
        <dbReference type="EC" id="5.4.99.62"/>
    </reaction>
</comment>
<comment type="catalytic activity">
    <reaction evidence="3">
        <text>alpha-L-fucose = beta-L-fucose</text>
        <dbReference type="Rhea" id="RHEA:25580"/>
        <dbReference type="ChEBI" id="CHEBI:42548"/>
        <dbReference type="ChEBI" id="CHEBI:42589"/>
        <dbReference type="EC" id="5.1.3.29"/>
    </reaction>
</comment>
<dbReference type="SUPFAM" id="SSF102546">
    <property type="entry name" value="RbsD-like"/>
    <property type="match status" value="1"/>
</dbReference>
<protein>
    <submittedName>
        <fullName evidence="4">RbsD or FucU transport</fullName>
    </submittedName>
</protein>
<dbReference type="RefSeq" id="WP_101616001.1">
    <property type="nucleotide sequence ID" value="NZ_NMWU01000013.1"/>
</dbReference>
<evidence type="ECO:0000313" key="4">
    <source>
        <dbReference type="EMBL" id="PLS31281.1"/>
    </source>
</evidence>
<dbReference type="GO" id="GO:0062193">
    <property type="term" value="F:D-ribose pyranase activity"/>
    <property type="evidence" value="ECO:0007669"/>
    <property type="project" value="UniProtKB-EC"/>
</dbReference>
<dbReference type="PANTHER" id="PTHR31690:SF4">
    <property type="entry name" value="FUCOSE MUTAROTASE"/>
    <property type="match status" value="1"/>
</dbReference>
<dbReference type="PANTHER" id="PTHR31690">
    <property type="entry name" value="FUCOSE MUTAROTASE"/>
    <property type="match status" value="1"/>
</dbReference>
<dbReference type="AlphaFoldDB" id="A0A2N5JAT1"/>
<keyword evidence="2" id="KW-0413">Isomerase</keyword>
<dbReference type="Proteomes" id="UP000235050">
    <property type="component" value="Unassembled WGS sequence"/>
</dbReference>
<dbReference type="GO" id="GO:0036373">
    <property type="term" value="F:L-fucose mutarotase activity"/>
    <property type="evidence" value="ECO:0007669"/>
    <property type="project" value="UniProtKB-EC"/>
</dbReference>
<gene>
    <name evidence="4" type="ORF">Uis1B_0880</name>
</gene>
<sequence>MLTSSLIHPQIAGALAACGHGDKVLIADGNYPLGTAVNPNAERVYLALRAGQPTVTDVLETLLGEINVERAAVMTPGDSEPEPPIFDEFRSLLGFEELDEVDRFSFYEEAKGSPNLVLAINTGETRTFANVLLTVGVRDR</sequence>
<dbReference type="GO" id="GO:0042806">
    <property type="term" value="F:fucose binding"/>
    <property type="evidence" value="ECO:0007669"/>
    <property type="project" value="TreeGrafter"/>
</dbReference>
<organism evidence="4 5">
    <name type="scientific">Bifidobacterium margollesii</name>
    <dbReference type="NCBI Taxonomy" id="2020964"/>
    <lineage>
        <taxon>Bacteria</taxon>
        <taxon>Bacillati</taxon>
        <taxon>Actinomycetota</taxon>
        <taxon>Actinomycetes</taxon>
        <taxon>Bifidobacteriales</taxon>
        <taxon>Bifidobacteriaceae</taxon>
        <taxon>Bifidobacterium</taxon>
    </lineage>
</organism>
<dbReference type="Pfam" id="PF05025">
    <property type="entry name" value="RbsD_FucU"/>
    <property type="match status" value="1"/>
</dbReference>
<name>A0A2N5JAT1_9BIFI</name>
<dbReference type="Gene3D" id="3.40.1650.10">
    <property type="entry name" value="RbsD-like domain"/>
    <property type="match status" value="1"/>
</dbReference>
<comment type="caution">
    <text evidence="4">The sequence shown here is derived from an EMBL/GenBank/DDBJ whole genome shotgun (WGS) entry which is preliminary data.</text>
</comment>
<dbReference type="InterPro" id="IPR007721">
    <property type="entry name" value="RbsD_FucU"/>
</dbReference>
<reference evidence="4 5" key="1">
    <citation type="submission" date="2017-07" db="EMBL/GenBank/DDBJ databases">
        <title>Bifidobacterium novel species.</title>
        <authorList>
            <person name="Lugli G.A."/>
            <person name="Milani C."/>
            <person name="Duranti S."/>
            <person name="Mangifesta M."/>
        </authorList>
    </citation>
    <scope>NUCLEOTIDE SEQUENCE [LARGE SCALE GENOMIC DNA]</scope>
    <source>
        <strain evidence="5">Uis1B</strain>
    </source>
</reference>
<keyword evidence="5" id="KW-1185">Reference proteome</keyword>
<evidence type="ECO:0000256" key="1">
    <source>
        <dbReference type="ARBA" id="ARBA00000223"/>
    </source>
</evidence>
<dbReference type="InterPro" id="IPR023750">
    <property type="entry name" value="RbsD-like_sf"/>
</dbReference>
<proteinExistence type="predicted"/>
<evidence type="ECO:0000256" key="2">
    <source>
        <dbReference type="ARBA" id="ARBA00023235"/>
    </source>
</evidence>
<evidence type="ECO:0000313" key="5">
    <source>
        <dbReference type="Proteomes" id="UP000235050"/>
    </source>
</evidence>
<accession>A0A2N5JAT1</accession>
<dbReference type="EMBL" id="NMWU01000013">
    <property type="protein sequence ID" value="PLS31281.1"/>
    <property type="molecule type" value="Genomic_DNA"/>
</dbReference>
<dbReference type="GO" id="GO:0006004">
    <property type="term" value="P:fucose metabolic process"/>
    <property type="evidence" value="ECO:0007669"/>
    <property type="project" value="TreeGrafter"/>
</dbReference>
<dbReference type="InterPro" id="IPR050443">
    <property type="entry name" value="RbsD/FucU_mutarotase"/>
</dbReference>
<evidence type="ECO:0000256" key="3">
    <source>
        <dbReference type="ARBA" id="ARBA00036324"/>
    </source>
</evidence>